<accession>A0ABY9J141</accession>
<feature type="transmembrane region" description="Helical" evidence="1">
    <location>
        <begin position="27"/>
        <end position="44"/>
    </location>
</feature>
<keyword evidence="1" id="KW-0472">Membrane</keyword>
<feature type="transmembrane region" description="Helical" evidence="1">
    <location>
        <begin position="248"/>
        <end position="267"/>
    </location>
</feature>
<dbReference type="InterPro" id="IPR002656">
    <property type="entry name" value="Acyl_transf_3_dom"/>
</dbReference>
<feature type="transmembrane region" description="Helical" evidence="1">
    <location>
        <begin position="223"/>
        <end position="241"/>
    </location>
</feature>
<feature type="transmembrane region" description="Helical" evidence="1">
    <location>
        <begin position="64"/>
        <end position="85"/>
    </location>
</feature>
<evidence type="ECO:0000313" key="3">
    <source>
        <dbReference type="EMBL" id="WLQ60754.1"/>
    </source>
</evidence>
<feature type="transmembrane region" description="Helical" evidence="1">
    <location>
        <begin position="309"/>
        <end position="331"/>
    </location>
</feature>
<reference evidence="3 4" key="1">
    <citation type="submission" date="2023-03" db="EMBL/GenBank/DDBJ databases">
        <title>Isolation and description of six Streptomyces strains from soil environments, able to metabolize different microbial glucans.</title>
        <authorList>
            <person name="Widen T."/>
            <person name="Larsbrink J."/>
        </authorList>
    </citation>
    <scope>NUCLEOTIDE SEQUENCE [LARGE SCALE GENOMIC DNA]</scope>
    <source>
        <strain evidence="3 4">Alt2</strain>
    </source>
</reference>
<organism evidence="3 4">
    <name type="scientific">Streptomyces poriferorum</name>
    <dbReference type="NCBI Taxonomy" id="2798799"/>
    <lineage>
        <taxon>Bacteria</taxon>
        <taxon>Bacillati</taxon>
        <taxon>Actinomycetota</taxon>
        <taxon>Actinomycetes</taxon>
        <taxon>Kitasatosporales</taxon>
        <taxon>Streptomycetaceae</taxon>
        <taxon>Streptomyces</taxon>
    </lineage>
</organism>
<dbReference type="Proteomes" id="UP001235744">
    <property type="component" value="Chromosome"/>
</dbReference>
<dbReference type="Pfam" id="PF01757">
    <property type="entry name" value="Acyl_transf_3"/>
    <property type="match status" value="1"/>
</dbReference>
<protein>
    <submittedName>
        <fullName evidence="3">Acyltransferase</fullName>
        <ecNumber evidence="3">2.3.-.-</ecNumber>
    </submittedName>
</protein>
<keyword evidence="1" id="KW-0812">Transmembrane</keyword>
<dbReference type="InterPro" id="IPR050879">
    <property type="entry name" value="Acyltransferase_3"/>
</dbReference>
<keyword evidence="3" id="KW-0808">Transferase</keyword>
<gene>
    <name evidence="3" type="ORF">P8A19_37375</name>
</gene>
<feature type="domain" description="Acyltransferase 3" evidence="2">
    <location>
        <begin position="25"/>
        <end position="359"/>
    </location>
</feature>
<feature type="transmembrane region" description="Helical" evidence="1">
    <location>
        <begin position="343"/>
        <end position="367"/>
    </location>
</feature>
<dbReference type="GO" id="GO:0016746">
    <property type="term" value="F:acyltransferase activity"/>
    <property type="evidence" value="ECO:0007669"/>
    <property type="project" value="UniProtKB-KW"/>
</dbReference>
<proteinExistence type="predicted"/>
<name>A0ABY9J141_9ACTN</name>
<dbReference type="RefSeq" id="WP_306069045.1">
    <property type="nucleotide sequence ID" value="NZ_CP120988.1"/>
</dbReference>
<keyword evidence="1" id="KW-1133">Transmembrane helix</keyword>
<keyword evidence="3" id="KW-0012">Acyltransferase</keyword>
<keyword evidence="4" id="KW-1185">Reference proteome</keyword>
<evidence type="ECO:0000256" key="1">
    <source>
        <dbReference type="SAM" id="Phobius"/>
    </source>
</evidence>
<feature type="transmembrane region" description="Helical" evidence="1">
    <location>
        <begin position="181"/>
        <end position="203"/>
    </location>
</feature>
<feature type="transmembrane region" description="Helical" evidence="1">
    <location>
        <begin position="106"/>
        <end position="139"/>
    </location>
</feature>
<feature type="transmembrane region" description="Helical" evidence="1">
    <location>
        <begin position="151"/>
        <end position="169"/>
    </location>
</feature>
<evidence type="ECO:0000313" key="4">
    <source>
        <dbReference type="Proteomes" id="UP001235744"/>
    </source>
</evidence>
<evidence type="ECO:0000259" key="2">
    <source>
        <dbReference type="Pfam" id="PF01757"/>
    </source>
</evidence>
<dbReference type="PANTHER" id="PTHR23028:SF53">
    <property type="entry name" value="ACYL_TRANSF_3 DOMAIN-CONTAINING PROTEIN"/>
    <property type="match status" value="1"/>
</dbReference>
<feature type="transmembrane region" description="Helical" evidence="1">
    <location>
        <begin position="273"/>
        <end position="297"/>
    </location>
</feature>
<dbReference type="PANTHER" id="PTHR23028">
    <property type="entry name" value="ACETYLTRANSFERASE"/>
    <property type="match status" value="1"/>
</dbReference>
<sequence length="408" mass="43196">MPGSPAPSTPPPPAPDLPRAARLPSLTGMRFLAALLVFAFHTTFQTRFFEGGLGDTLGDTFANAGFYGVTFFFVLSGFVLTWSARPAEGAPRVWRRRLVKIFPNHLVTFVAAAALMAAASEVFTTKGVLANLFLVQAWIPEIQVPNTMNAVSWSLSCELFFYLAFPFLLPVLERLTARRLWTLAGVLAALTVLVPAVSSWAVAGTPLPFIADGSLSFEQIWSVYFFPPVRAIEFVLGMIAARLVLTGAIPRIALLPAAAIAVGGYVLNASVPYLYGVAGTGALWLAPLVVAAAQADVRQTASPFRGRVLVRLGELSFAFYMVHGLVVTYGHKWFVAGEDLSGAAAAALLLAALLAALALAHALFTWVEAPAVRRFSAPRAKNPAASEAAPPAAPAPAVAPLTVLEAGE</sequence>
<dbReference type="EC" id="2.3.-.-" evidence="3"/>
<dbReference type="EMBL" id="CP120988">
    <property type="protein sequence ID" value="WLQ60754.1"/>
    <property type="molecule type" value="Genomic_DNA"/>
</dbReference>